<feature type="transmembrane region" description="Helical" evidence="1">
    <location>
        <begin position="86"/>
        <end position="110"/>
    </location>
</feature>
<proteinExistence type="predicted"/>
<comment type="caution">
    <text evidence="2">The sequence shown here is derived from an EMBL/GenBank/DDBJ whole genome shotgun (WGS) entry which is preliminary data.</text>
</comment>
<feature type="transmembrane region" description="Helical" evidence="1">
    <location>
        <begin position="122"/>
        <end position="142"/>
    </location>
</feature>
<keyword evidence="1" id="KW-0812">Transmembrane</keyword>
<dbReference type="Proteomes" id="UP000812440">
    <property type="component" value="Chromosome 3"/>
</dbReference>
<keyword evidence="3" id="KW-1185">Reference proteome</keyword>
<keyword evidence="1" id="KW-1133">Transmembrane helix</keyword>
<evidence type="ECO:0000313" key="3">
    <source>
        <dbReference type="Proteomes" id="UP000812440"/>
    </source>
</evidence>
<evidence type="ECO:0000256" key="1">
    <source>
        <dbReference type="SAM" id="Phobius"/>
    </source>
</evidence>
<protein>
    <submittedName>
        <fullName evidence="2">Uncharacterized protein</fullName>
    </submittedName>
</protein>
<name>A0A8T2JCE4_9PIPI</name>
<gene>
    <name evidence="2" type="ORF">GDO86_006778</name>
</gene>
<dbReference type="AlphaFoldDB" id="A0A8T2JCE4"/>
<sequence length="146" mass="16197">MSNYIKNREEMRKIQDEFLKYLQSLWSLKMPNTMWTCITTKSSELVEQFEADSLKKGRWTPILVEELKSKLDEVGKKFYSDYQWKGIKFACSALVTTYGGVVTLGGLFAAPAAAATVTSTEFLPGAILFLQGVASAVAGRILRGGL</sequence>
<organism evidence="2 3">
    <name type="scientific">Hymenochirus boettgeri</name>
    <name type="common">Congo dwarf clawed frog</name>
    <dbReference type="NCBI Taxonomy" id="247094"/>
    <lineage>
        <taxon>Eukaryota</taxon>
        <taxon>Metazoa</taxon>
        <taxon>Chordata</taxon>
        <taxon>Craniata</taxon>
        <taxon>Vertebrata</taxon>
        <taxon>Euteleostomi</taxon>
        <taxon>Amphibia</taxon>
        <taxon>Batrachia</taxon>
        <taxon>Anura</taxon>
        <taxon>Pipoidea</taxon>
        <taxon>Pipidae</taxon>
        <taxon>Pipinae</taxon>
        <taxon>Hymenochirus</taxon>
    </lineage>
</organism>
<accession>A0A8T2JCE4</accession>
<reference evidence="2" key="1">
    <citation type="thesis" date="2020" institute="ProQuest LLC" country="789 East Eisenhower Parkway, Ann Arbor, MI, USA">
        <title>Comparative Genomics and Chromosome Evolution.</title>
        <authorList>
            <person name="Mudd A.B."/>
        </authorList>
    </citation>
    <scope>NUCLEOTIDE SEQUENCE</scope>
    <source>
        <strain evidence="2">Female2</strain>
        <tissue evidence="2">Blood</tissue>
    </source>
</reference>
<dbReference type="EMBL" id="JAACNH010000006">
    <property type="protein sequence ID" value="KAG8441164.1"/>
    <property type="molecule type" value="Genomic_DNA"/>
</dbReference>
<evidence type="ECO:0000313" key="2">
    <source>
        <dbReference type="EMBL" id="KAG8441164.1"/>
    </source>
</evidence>
<keyword evidence="1" id="KW-0472">Membrane</keyword>